<evidence type="ECO:0000256" key="1">
    <source>
        <dbReference type="SAM" id="MobiDB-lite"/>
    </source>
</evidence>
<organism evidence="2 3">
    <name type="scientific">Rhizoctonia solani</name>
    <dbReference type="NCBI Taxonomy" id="456999"/>
    <lineage>
        <taxon>Eukaryota</taxon>
        <taxon>Fungi</taxon>
        <taxon>Dikarya</taxon>
        <taxon>Basidiomycota</taxon>
        <taxon>Agaricomycotina</taxon>
        <taxon>Agaricomycetes</taxon>
        <taxon>Cantharellales</taxon>
        <taxon>Ceratobasidiaceae</taxon>
        <taxon>Rhizoctonia</taxon>
    </lineage>
</organism>
<comment type="caution">
    <text evidence="2">The sequence shown here is derived from an EMBL/GenBank/DDBJ whole genome shotgun (WGS) entry which is preliminary data.</text>
</comment>
<sequence>MGTFTHAKQHPTDVPKADNLATQMELQWREIEAALRQSKTRMTAGETGEPVNFEVGEEAWLDAKNVKLKTLSPKLTEQRLGPFKITKKISDAHTAWNSHLKRDKKRAFENRPPPVTVDGEEEYEVEGITDMEKRGEYLGTKGKPQKRRKNPEKFEKEMKEKALGAAKALRGGAVS</sequence>
<feature type="region of interest" description="Disordered" evidence="1">
    <location>
        <begin position="1"/>
        <end position="20"/>
    </location>
</feature>
<feature type="region of interest" description="Disordered" evidence="1">
    <location>
        <begin position="103"/>
        <end position="175"/>
    </location>
</feature>
<dbReference type="EMBL" id="JACYCF010000017">
    <property type="protein sequence ID" value="KAF8751500.1"/>
    <property type="molecule type" value="Genomic_DNA"/>
</dbReference>
<gene>
    <name evidence="2" type="ORF">RHS01_08593</name>
</gene>
<feature type="compositionally biased region" description="Basic and acidic residues" evidence="1">
    <location>
        <begin position="151"/>
        <end position="162"/>
    </location>
</feature>
<protein>
    <submittedName>
        <fullName evidence="2">Chromo (CHRromatin Organization MOdifier) domain</fullName>
    </submittedName>
</protein>
<name>A0A8H7M2C4_9AGAM</name>
<dbReference type="AlphaFoldDB" id="A0A8H7M2C4"/>
<evidence type="ECO:0000313" key="3">
    <source>
        <dbReference type="Proteomes" id="UP000614334"/>
    </source>
</evidence>
<feature type="compositionally biased region" description="Low complexity" evidence="1">
    <location>
        <begin position="163"/>
        <end position="175"/>
    </location>
</feature>
<reference evidence="2" key="1">
    <citation type="submission" date="2020-09" db="EMBL/GenBank/DDBJ databases">
        <title>Comparative genome analyses of four rice-infecting Rhizoctonia solani isolates reveal extensive enrichment of homogalacturonan modification genes.</title>
        <authorList>
            <person name="Lee D.-Y."/>
            <person name="Jeon J."/>
            <person name="Kim K.-T."/>
            <person name="Cheong K."/>
            <person name="Song H."/>
            <person name="Choi G."/>
            <person name="Ko J."/>
            <person name="Opiyo S.O."/>
            <person name="Zuo S."/>
            <person name="Madhav S."/>
            <person name="Lee Y.-H."/>
            <person name="Wang G.-L."/>
        </authorList>
    </citation>
    <scope>NUCLEOTIDE SEQUENCE</scope>
    <source>
        <strain evidence="2">AG1-IA B2</strain>
    </source>
</reference>
<accession>A0A8H7M2C4</accession>
<proteinExistence type="predicted"/>
<feature type="compositionally biased region" description="Acidic residues" evidence="1">
    <location>
        <begin position="118"/>
        <end position="129"/>
    </location>
</feature>
<evidence type="ECO:0000313" key="2">
    <source>
        <dbReference type="EMBL" id="KAF8751500.1"/>
    </source>
</evidence>
<dbReference type="Proteomes" id="UP000614334">
    <property type="component" value="Unassembled WGS sequence"/>
</dbReference>